<evidence type="ECO:0000256" key="3">
    <source>
        <dbReference type="ARBA" id="ARBA00022737"/>
    </source>
</evidence>
<keyword evidence="2" id="KW-0808">Transferase</keyword>
<keyword evidence="3" id="KW-0677">Repeat</keyword>
<dbReference type="SUPFAM" id="SSF51161">
    <property type="entry name" value="Trimeric LpxA-like enzymes"/>
    <property type="match status" value="1"/>
</dbReference>
<dbReference type="PANTHER" id="PTHR23416:SF23">
    <property type="entry name" value="ACETYLTRANSFERASE C18B11.09C-RELATED"/>
    <property type="match status" value="1"/>
</dbReference>
<dbReference type="Proteomes" id="UP000681594">
    <property type="component" value="Unassembled WGS sequence"/>
</dbReference>
<sequence>MVHCTMRGERSLIFLGHGLTSNRTNMLAEGPEGAVLVGDDAMFATGITIRTSDSHAIIDLGTRSQVNFPAPVVIEPHVWIGQDALLMKGVTIGAGSIVAGRAVVTGDVGPRVLVAGVPARVLRENVSWSRHSRPRPDQIEAMIGALPGADSQAR</sequence>
<evidence type="ECO:0000256" key="1">
    <source>
        <dbReference type="ARBA" id="ARBA00007274"/>
    </source>
</evidence>
<protein>
    <submittedName>
        <fullName evidence="5">Acyltransferase</fullName>
    </submittedName>
</protein>
<dbReference type="PROSITE" id="PS00101">
    <property type="entry name" value="HEXAPEP_TRANSFERASES"/>
    <property type="match status" value="1"/>
</dbReference>
<dbReference type="PANTHER" id="PTHR23416">
    <property type="entry name" value="SIALIC ACID SYNTHASE-RELATED"/>
    <property type="match status" value="1"/>
</dbReference>
<dbReference type="InterPro" id="IPR011004">
    <property type="entry name" value="Trimer_LpxA-like_sf"/>
</dbReference>
<keyword evidence="4 5" id="KW-0012">Acyltransferase</keyword>
<keyword evidence="6" id="KW-1185">Reference proteome</keyword>
<evidence type="ECO:0000313" key="5">
    <source>
        <dbReference type="EMBL" id="MBP0444524.1"/>
    </source>
</evidence>
<dbReference type="Gene3D" id="2.160.10.10">
    <property type="entry name" value="Hexapeptide repeat proteins"/>
    <property type="match status" value="1"/>
</dbReference>
<evidence type="ECO:0000256" key="2">
    <source>
        <dbReference type="ARBA" id="ARBA00022679"/>
    </source>
</evidence>
<dbReference type="InterPro" id="IPR051159">
    <property type="entry name" value="Hexapeptide_acetyltransf"/>
</dbReference>
<evidence type="ECO:0000313" key="6">
    <source>
        <dbReference type="Proteomes" id="UP000681594"/>
    </source>
</evidence>
<dbReference type="EMBL" id="JAGIZB010000005">
    <property type="protein sequence ID" value="MBP0444524.1"/>
    <property type="molecule type" value="Genomic_DNA"/>
</dbReference>
<gene>
    <name evidence="5" type="ORF">J8J14_06990</name>
</gene>
<comment type="similarity">
    <text evidence="1">Belongs to the transferase hexapeptide repeat family.</text>
</comment>
<comment type="caution">
    <text evidence="5">The sequence shown here is derived from an EMBL/GenBank/DDBJ whole genome shotgun (WGS) entry which is preliminary data.</text>
</comment>
<dbReference type="InterPro" id="IPR001451">
    <property type="entry name" value="Hexapep"/>
</dbReference>
<accession>A0ABS4ABZ0</accession>
<dbReference type="CDD" id="cd04647">
    <property type="entry name" value="LbH_MAT_like"/>
    <property type="match status" value="1"/>
</dbReference>
<reference evidence="5 6" key="1">
    <citation type="submission" date="2021-03" db="EMBL/GenBank/DDBJ databases">
        <authorList>
            <person name="So Y."/>
        </authorList>
    </citation>
    <scope>NUCLEOTIDE SEQUENCE [LARGE SCALE GENOMIC DNA]</scope>
    <source>
        <strain evidence="5 6">SSH11</strain>
    </source>
</reference>
<organism evidence="5 6">
    <name type="scientific">Pararoseomonas baculiformis</name>
    <dbReference type="NCBI Taxonomy" id="2820812"/>
    <lineage>
        <taxon>Bacteria</taxon>
        <taxon>Pseudomonadati</taxon>
        <taxon>Pseudomonadota</taxon>
        <taxon>Alphaproteobacteria</taxon>
        <taxon>Acetobacterales</taxon>
        <taxon>Acetobacteraceae</taxon>
        <taxon>Pararoseomonas</taxon>
    </lineage>
</organism>
<name>A0ABS4ABZ0_9PROT</name>
<proteinExistence type="inferred from homology"/>
<dbReference type="Pfam" id="PF00132">
    <property type="entry name" value="Hexapep"/>
    <property type="match status" value="1"/>
</dbReference>
<dbReference type="InterPro" id="IPR018357">
    <property type="entry name" value="Hexapep_transf_CS"/>
</dbReference>
<evidence type="ECO:0000256" key="4">
    <source>
        <dbReference type="ARBA" id="ARBA00023315"/>
    </source>
</evidence>
<dbReference type="GO" id="GO:0016746">
    <property type="term" value="F:acyltransferase activity"/>
    <property type="evidence" value="ECO:0007669"/>
    <property type="project" value="UniProtKB-KW"/>
</dbReference>